<accession>A0AAD9CEK7</accession>
<feature type="region of interest" description="Disordered" evidence="1">
    <location>
        <begin position="109"/>
        <end position="133"/>
    </location>
</feature>
<evidence type="ECO:0000313" key="3">
    <source>
        <dbReference type="Proteomes" id="UP001228049"/>
    </source>
</evidence>
<dbReference type="EMBL" id="JASDAP010000008">
    <property type="protein sequence ID" value="KAK1898214.1"/>
    <property type="molecule type" value="Genomic_DNA"/>
</dbReference>
<evidence type="ECO:0000313" key="2">
    <source>
        <dbReference type="EMBL" id="KAK1898214.1"/>
    </source>
</evidence>
<reference evidence="2" key="1">
    <citation type="submission" date="2023-04" db="EMBL/GenBank/DDBJ databases">
        <title>Chromosome-level genome of Chaenocephalus aceratus.</title>
        <authorList>
            <person name="Park H."/>
        </authorList>
    </citation>
    <scope>NUCLEOTIDE SEQUENCE</scope>
    <source>
        <strain evidence="2">DE</strain>
        <tissue evidence="2">Muscle</tissue>
    </source>
</reference>
<feature type="compositionally biased region" description="Basic and acidic residues" evidence="1">
    <location>
        <begin position="114"/>
        <end position="126"/>
    </location>
</feature>
<proteinExistence type="predicted"/>
<dbReference type="Proteomes" id="UP001228049">
    <property type="component" value="Unassembled WGS sequence"/>
</dbReference>
<keyword evidence="3" id="KW-1185">Reference proteome</keyword>
<comment type="caution">
    <text evidence="2">The sequence shown here is derived from an EMBL/GenBank/DDBJ whole genome shotgun (WGS) entry which is preliminary data.</text>
</comment>
<protein>
    <submittedName>
        <fullName evidence="2">Protein GFS12</fullName>
    </submittedName>
</protein>
<name>A0AAD9CEK7_DISEL</name>
<organism evidence="2 3">
    <name type="scientific">Dissostichus eleginoides</name>
    <name type="common">Patagonian toothfish</name>
    <name type="synonym">Dissostichus amissus</name>
    <dbReference type="NCBI Taxonomy" id="100907"/>
    <lineage>
        <taxon>Eukaryota</taxon>
        <taxon>Metazoa</taxon>
        <taxon>Chordata</taxon>
        <taxon>Craniata</taxon>
        <taxon>Vertebrata</taxon>
        <taxon>Euteleostomi</taxon>
        <taxon>Actinopterygii</taxon>
        <taxon>Neopterygii</taxon>
        <taxon>Teleostei</taxon>
        <taxon>Neoteleostei</taxon>
        <taxon>Acanthomorphata</taxon>
        <taxon>Eupercaria</taxon>
        <taxon>Perciformes</taxon>
        <taxon>Notothenioidei</taxon>
        <taxon>Nototheniidae</taxon>
        <taxon>Dissostichus</taxon>
    </lineage>
</organism>
<dbReference type="AlphaFoldDB" id="A0AAD9CEK7"/>
<feature type="region of interest" description="Disordered" evidence="1">
    <location>
        <begin position="67"/>
        <end position="91"/>
    </location>
</feature>
<evidence type="ECO:0000256" key="1">
    <source>
        <dbReference type="SAM" id="MobiDB-lite"/>
    </source>
</evidence>
<gene>
    <name evidence="2" type="ORF">KUDE01_017740</name>
</gene>
<sequence length="133" mass="14543">MSVKHALSRGLELGRSLLFVNLKPGARVAARLRVGGASVPAPQPRVFLPSRYRYYRSSLRVWPPGCWPPSASGAPEDPPETEPCSWPSGSVWGSWSSWRRTGGALLPVRRSRRCSGEEVPELHEADPLGVQTA</sequence>